<dbReference type="InterPro" id="IPR036249">
    <property type="entry name" value="Thioredoxin-like_sf"/>
</dbReference>
<sequence>METRITRGWRQYTVNSIRKFVKSMELLRGNALFNYKQELVMVNDALREIRYLGLYFTAAWCPPCQIFLPLLKSVYERTREAELKFEIIYIPSDYDEDNMLECFTTKHGPWYAIPAGRVAEALRKKYHVISLPTLIILDKNGQVMTKNGRIEIEEHSDKVLSLWFPEFVE</sequence>
<dbReference type="PANTHER" id="PTHR46472:SF1">
    <property type="entry name" value="NUCLEOREDOXIN"/>
    <property type="match status" value="1"/>
</dbReference>
<dbReference type="GO" id="GO:0004791">
    <property type="term" value="F:thioredoxin-disulfide reductase (NADPH) activity"/>
    <property type="evidence" value="ECO:0007669"/>
    <property type="project" value="TreeGrafter"/>
</dbReference>
<dbReference type="GeneID" id="112494816"/>
<keyword evidence="2" id="KW-1185">Reference proteome</keyword>
<dbReference type="KEGG" id="ccin:112494816"/>
<evidence type="ECO:0000313" key="2">
    <source>
        <dbReference type="Proteomes" id="UP000694920"/>
    </source>
</evidence>
<dbReference type="PROSITE" id="PS51352">
    <property type="entry name" value="THIOREDOXIN_2"/>
    <property type="match status" value="1"/>
</dbReference>
<evidence type="ECO:0000313" key="3">
    <source>
        <dbReference type="RefSeq" id="XP_024943875.1"/>
    </source>
</evidence>
<dbReference type="InterPro" id="IPR013766">
    <property type="entry name" value="Thioredoxin_domain"/>
</dbReference>
<organism evidence="2 3">
    <name type="scientific">Cephus cinctus</name>
    <name type="common">Wheat stem sawfly</name>
    <dbReference type="NCBI Taxonomy" id="211228"/>
    <lineage>
        <taxon>Eukaryota</taxon>
        <taxon>Metazoa</taxon>
        <taxon>Ecdysozoa</taxon>
        <taxon>Arthropoda</taxon>
        <taxon>Hexapoda</taxon>
        <taxon>Insecta</taxon>
        <taxon>Pterygota</taxon>
        <taxon>Neoptera</taxon>
        <taxon>Endopterygota</taxon>
        <taxon>Hymenoptera</taxon>
        <taxon>Cephoidea</taxon>
        <taxon>Cephidae</taxon>
        <taxon>Cephus</taxon>
    </lineage>
</organism>
<dbReference type="SUPFAM" id="SSF52833">
    <property type="entry name" value="Thioredoxin-like"/>
    <property type="match status" value="1"/>
</dbReference>
<name>A0AAJ7RNQ8_CEPCN</name>
<accession>A0AAJ7RNQ8</accession>
<dbReference type="GO" id="GO:0005634">
    <property type="term" value="C:nucleus"/>
    <property type="evidence" value="ECO:0007669"/>
    <property type="project" value="TreeGrafter"/>
</dbReference>
<dbReference type="GO" id="GO:0030178">
    <property type="term" value="P:negative regulation of Wnt signaling pathway"/>
    <property type="evidence" value="ECO:0007669"/>
    <property type="project" value="TreeGrafter"/>
</dbReference>
<gene>
    <name evidence="3" type="primary">LOC112494816</name>
</gene>
<dbReference type="Proteomes" id="UP000694920">
    <property type="component" value="Unplaced"/>
</dbReference>
<dbReference type="InterPro" id="IPR012336">
    <property type="entry name" value="Thioredoxin-like_fold"/>
</dbReference>
<reference evidence="3" key="1">
    <citation type="submission" date="2025-08" db="UniProtKB">
        <authorList>
            <consortium name="RefSeq"/>
        </authorList>
    </citation>
    <scope>IDENTIFICATION</scope>
</reference>
<protein>
    <submittedName>
        <fullName evidence="3">Nucleoredoxin-like</fullName>
    </submittedName>
</protein>
<proteinExistence type="predicted"/>
<dbReference type="PANTHER" id="PTHR46472">
    <property type="entry name" value="NUCLEOREDOXIN"/>
    <property type="match status" value="1"/>
</dbReference>
<dbReference type="GO" id="GO:0031397">
    <property type="term" value="P:negative regulation of protein ubiquitination"/>
    <property type="evidence" value="ECO:0007669"/>
    <property type="project" value="TreeGrafter"/>
</dbReference>
<dbReference type="Pfam" id="PF13905">
    <property type="entry name" value="Thioredoxin_8"/>
    <property type="match status" value="1"/>
</dbReference>
<dbReference type="Gene3D" id="3.40.30.10">
    <property type="entry name" value="Glutaredoxin"/>
    <property type="match status" value="1"/>
</dbReference>
<evidence type="ECO:0000259" key="1">
    <source>
        <dbReference type="PROSITE" id="PS51352"/>
    </source>
</evidence>
<dbReference type="RefSeq" id="XP_024943875.1">
    <property type="nucleotide sequence ID" value="XM_025088107.1"/>
</dbReference>
<feature type="domain" description="Thioredoxin" evidence="1">
    <location>
        <begin position="26"/>
        <end position="164"/>
    </location>
</feature>
<dbReference type="AlphaFoldDB" id="A0AAJ7RNQ8"/>